<name>A0A7W3PAS7_9ACTN</name>
<dbReference type="RefSeq" id="WP_182540594.1">
    <property type="nucleotide sequence ID" value="NZ_JACGXA010000001.1"/>
</dbReference>
<dbReference type="AlphaFoldDB" id="A0A7W3PAS7"/>
<dbReference type="EMBL" id="JACGXA010000001">
    <property type="protein sequence ID" value="MBA8804794.1"/>
    <property type="molecule type" value="Genomic_DNA"/>
</dbReference>
<feature type="region of interest" description="Disordered" evidence="1">
    <location>
        <begin position="84"/>
        <end position="107"/>
    </location>
</feature>
<evidence type="ECO:0000313" key="3">
    <source>
        <dbReference type="Proteomes" id="UP000580910"/>
    </source>
</evidence>
<organism evidence="2 3">
    <name type="scientific">Nocardioides ginsengisegetis</name>
    <dbReference type="NCBI Taxonomy" id="661491"/>
    <lineage>
        <taxon>Bacteria</taxon>
        <taxon>Bacillati</taxon>
        <taxon>Actinomycetota</taxon>
        <taxon>Actinomycetes</taxon>
        <taxon>Propionibacteriales</taxon>
        <taxon>Nocardioidaceae</taxon>
        <taxon>Nocardioides</taxon>
    </lineage>
</organism>
<proteinExistence type="predicted"/>
<reference evidence="2 3" key="1">
    <citation type="submission" date="2020-07" db="EMBL/GenBank/DDBJ databases">
        <title>Sequencing the genomes of 1000 actinobacteria strains.</title>
        <authorList>
            <person name="Klenk H.-P."/>
        </authorList>
    </citation>
    <scope>NUCLEOTIDE SEQUENCE [LARGE SCALE GENOMIC DNA]</scope>
    <source>
        <strain evidence="2 3">DSM 21349</strain>
    </source>
</reference>
<evidence type="ECO:0000256" key="1">
    <source>
        <dbReference type="SAM" id="MobiDB-lite"/>
    </source>
</evidence>
<gene>
    <name evidence="2" type="ORF">FB382_003085</name>
</gene>
<dbReference type="Gene3D" id="1.20.5.2950">
    <property type="match status" value="1"/>
</dbReference>
<evidence type="ECO:0000313" key="2">
    <source>
        <dbReference type="EMBL" id="MBA8804794.1"/>
    </source>
</evidence>
<accession>A0A7W3PAS7</accession>
<dbReference type="Proteomes" id="UP000580910">
    <property type="component" value="Unassembled WGS sequence"/>
</dbReference>
<feature type="region of interest" description="Disordered" evidence="1">
    <location>
        <begin position="1"/>
        <end position="26"/>
    </location>
</feature>
<dbReference type="SUPFAM" id="SSF58113">
    <property type="entry name" value="Apolipoprotein A-I"/>
    <property type="match status" value="1"/>
</dbReference>
<protein>
    <submittedName>
        <fullName evidence="2">Vacuolar-type H+-ATPase subunit H</fullName>
    </submittedName>
</protein>
<comment type="caution">
    <text evidence="2">The sequence shown here is derived from an EMBL/GenBank/DDBJ whole genome shotgun (WGS) entry which is preliminary data.</text>
</comment>
<keyword evidence="3" id="KW-1185">Reference proteome</keyword>
<sequence>MSLKAHAYSDPHPAPGGDPDSSPAAARLLEMTARETDQWRSEARSEAATIVAGARDEAAELVRAAREEAEALVASARKEAAQTLRDARAEASRVQKETTASRERHEEVIADLQQAATEHREKLREHLTDMLDRVDSAPVD</sequence>